<sequence length="174" mass="18528">MDNDDDFKLLLAEAALPVHQMKLKRLKKAIKVFEEPLVDELESGRVNPSKFESLSLEESNEPSRLGLGLEGLGGERDSNYGFDSLGGGEGEMSSSSDGLGVGGEIDFGFDGLGGEGEMNSSFDGLGGGEDGNGAKRLGNVRTQRTDGPRKHREVSGTRRKEGSPCPLSKLVLSR</sequence>
<gene>
    <name evidence="2" type="ORF">D8674_025908</name>
</gene>
<feature type="compositionally biased region" description="Basic and acidic residues" evidence="1">
    <location>
        <begin position="143"/>
        <end position="162"/>
    </location>
</feature>
<protein>
    <submittedName>
        <fullName evidence="2">IWS1-like protein</fullName>
    </submittedName>
</protein>
<feature type="compositionally biased region" description="Gly residues" evidence="1">
    <location>
        <begin position="99"/>
        <end position="116"/>
    </location>
</feature>
<feature type="region of interest" description="Disordered" evidence="1">
    <location>
        <begin position="51"/>
        <end position="174"/>
    </location>
</feature>
<proteinExistence type="predicted"/>
<evidence type="ECO:0000313" key="2">
    <source>
        <dbReference type="EMBL" id="KAB2635374.1"/>
    </source>
</evidence>
<keyword evidence="3" id="KW-1185">Reference proteome</keyword>
<name>A0A5N5IJJ3_9ROSA</name>
<evidence type="ECO:0000313" key="3">
    <source>
        <dbReference type="Proteomes" id="UP000327157"/>
    </source>
</evidence>
<reference evidence="2 3" key="1">
    <citation type="submission" date="2019-09" db="EMBL/GenBank/DDBJ databases">
        <authorList>
            <person name="Ou C."/>
        </authorList>
    </citation>
    <scope>NUCLEOTIDE SEQUENCE [LARGE SCALE GENOMIC DNA]</scope>
    <source>
        <strain evidence="2">S2</strain>
        <tissue evidence="2">Leaf</tissue>
    </source>
</reference>
<accession>A0A5N5IJJ3</accession>
<dbReference type="Proteomes" id="UP000327157">
    <property type="component" value="Chromosome 5"/>
</dbReference>
<dbReference type="AlphaFoldDB" id="A0A5N5IJJ3"/>
<reference evidence="3" key="2">
    <citation type="submission" date="2019-10" db="EMBL/GenBank/DDBJ databases">
        <title>A de novo genome assembly of a pear dwarfing rootstock.</title>
        <authorList>
            <person name="Wang F."/>
            <person name="Wang J."/>
            <person name="Li S."/>
            <person name="Zhang Y."/>
            <person name="Fang M."/>
            <person name="Ma L."/>
            <person name="Zhao Y."/>
            <person name="Jiang S."/>
        </authorList>
    </citation>
    <scope>NUCLEOTIDE SEQUENCE [LARGE SCALE GENOMIC DNA]</scope>
</reference>
<feature type="compositionally biased region" description="Low complexity" evidence="1">
    <location>
        <begin position="52"/>
        <end position="67"/>
    </location>
</feature>
<comment type="caution">
    <text evidence="2">The sequence shown here is derived from an EMBL/GenBank/DDBJ whole genome shotgun (WGS) entry which is preliminary data.</text>
</comment>
<dbReference type="EMBL" id="SMOL01000004">
    <property type="protein sequence ID" value="KAB2635374.1"/>
    <property type="molecule type" value="Genomic_DNA"/>
</dbReference>
<organism evidence="2 3">
    <name type="scientific">Pyrus ussuriensis x Pyrus communis</name>
    <dbReference type="NCBI Taxonomy" id="2448454"/>
    <lineage>
        <taxon>Eukaryota</taxon>
        <taxon>Viridiplantae</taxon>
        <taxon>Streptophyta</taxon>
        <taxon>Embryophyta</taxon>
        <taxon>Tracheophyta</taxon>
        <taxon>Spermatophyta</taxon>
        <taxon>Magnoliopsida</taxon>
        <taxon>eudicotyledons</taxon>
        <taxon>Gunneridae</taxon>
        <taxon>Pentapetalae</taxon>
        <taxon>rosids</taxon>
        <taxon>fabids</taxon>
        <taxon>Rosales</taxon>
        <taxon>Rosaceae</taxon>
        <taxon>Amygdaloideae</taxon>
        <taxon>Maleae</taxon>
        <taxon>Pyrus</taxon>
    </lineage>
</organism>
<reference evidence="2 3" key="3">
    <citation type="submission" date="2019-11" db="EMBL/GenBank/DDBJ databases">
        <title>A de novo genome assembly of a pear dwarfing rootstock.</title>
        <authorList>
            <person name="Wang F."/>
            <person name="Wang J."/>
            <person name="Li S."/>
            <person name="Zhang Y."/>
            <person name="Fang M."/>
            <person name="Ma L."/>
            <person name="Zhao Y."/>
            <person name="Jiang S."/>
        </authorList>
    </citation>
    <scope>NUCLEOTIDE SEQUENCE [LARGE SCALE GENOMIC DNA]</scope>
    <source>
        <strain evidence="2">S2</strain>
        <tissue evidence="2">Leaf</tissue>
    </source>
</reference>
<evidence type="ECO:0000256" key="1">
    <source>
        <dbReference type="SAM" id="MobiDB-lite"/>
    </source>
</evidence>